<evidence type="ECO:0000313" key="2">
    <source>
        <dbReference type="EMBL" id="KAF6227620.1"/>
    </source>
</evidence>
<reference evidence="2 3" key="1">
    <citation type="journal article" date="2020" name="Genomics">
        <title>Complete, high-quality genomes from long-read metagenomic sequencing of two wolf lichen thalli reveals enigmatic genome architecture.</title>
        <authorList>
            <person name="McKenzie S.K."/>
            <person name="Walston R.F."/>
            <person name="Allen J.L."/>
        </authorList>
    </citation>
    <scope>NUCLEOTIDE SEQUENCE [LARGE SCALE GENOMIC DNA]</scope>
    <source>
        <strain evidence="2">WasteWater2</strain>
    </source>
</reference>
<evidence type="ECO:0000313" key="3">
    <source>
        <dbReference type="Proteomes" id="UP000578531"/>
    </source>
</evidence>
<evidence type="ECO:0000256" key="1">
    <source>
        <dbReference type="SAM" id="Phobius"/>
    </source>
</evidence>
<gene>
    <name evidence="2" type="ORF">HO173_012149</name>
</gene>
<proteinExistence type="predicted"/>
<name>A0A8H6CQ96_9LECA</name>
<keyword evidence="1" id="KW-1133">Transmembrane helix</keyword>
<keyword evidence="3" id="KW-1185">Reference proteome</keyword>
<feature type="transmembrane region" description="Helical" evidence="1">
    <location>
        <begin position="156"/>
        <end position="176"/>
    </location>
</feature>
<organism evidence="2 3">
    <name type="scientific">Letharia columbiana</name>
    <dbReference type="NCBI Taxonomy" id="112416"/>
    <lineage>
        <taxon>Eukaryota</taxon>
        <taxon>Fungi</taxon>
        <taxon>Dikarya</taxon>
        <taxon>Ascomycota</taxon>
        <taxon>Pezizomycotina</taxon>
        <taxon>Lecanoromycetes</taxon>
        <taxon>OSLEUM clade</taxon>
        <taxon>Lecanoromycetidae</taxon>
        <taxon>Lecanorales</taxon>
        <taxon>Lecanorineae</taxon>
        <taxon>Parmeliaceae</taxon>
        <taxon>Letharia</taxon>
    </lineage>
</organism>
<dbReference type="GeneID" id="59293786"/>
<keyword evidence="1" id="KW-0812">Transmembrane</keyword>
<sequence length="189" mass="21848">MERRMAESWVKLAFQQPQYDVGGGGDWQVTHSYSNYFPTMKINANGRQSRSRWGPTQPERLYQPSICTLGDYMDQPSTHKSYAEIPLHPLHHILPSQQGFMLRLFMSLSTLFRRLGLDSLRRFDRERNASSMENIRDRNIFILGPRSTPPKFFRGSVYACMFSVNIIMWIIGGHLLPVVQPLLASAVER</sequence>
<dbReference type="Proteomes" id="UP000578531">
    <property type="component" value="Unassembled WGS sequence"/>
</dbReference>
<comment type="caution">
    <text evidence="2">The sequence shown here is derived from an EMBL/GenBank/DDBJ whole genome shotgun (WGS) entry which is preliminary data.</text>
</comment>
<dbReference type="RefSeq" id="XP_037159111.1">
    <property type="nucleotide sequence ID" value="XM_037314022.1"/>
</dbReference>
<dbReference type="EMBL" id="JACCJC010000084">
    <property type="protein sequence ID" value="KAF6227620.1"/>
    <property type="molecule type" value="Genomic_DNA"/>
</dbReference>
<dbReference type="AlphaFoldDB" id="A0A8H6CQ96"/>
<accession>A0A8H6CQ96</accession>
<keyword evidence="1" id="KW-0472">Membrane</keyword>
<protein>
    <submittedName>
        <fullName evidence="2">Uncharacterized protein</fullName>
    </submittedName>
</protein>